<dbReference type="PIRSF" id="PIRSF028177">
    <property type="entry name" value="Polyketide_synth_Omtfrase_TcmP"/>
    <property type="match status" value="1"/>
</dbReference>
<evidence type="ECO:0000256" key="2">
    <source>
        <dbReference type="ARBA" id="ARBA00022679"/>
    </source>
</evidence>
<dbReference type="GO" id="GO:0008168">
    <property type="term" value="F:methyltransferase activity"/>
    <property type="evidence" value="ECO:0007669"/>
    <property type="project" value="UniProtKB-KW"/>
</dbReference>
<dbReference type="PANTHER" id="PTHR43619">
    <property type="entry name" value="S-ADENOSYL-L-METHIONINE-DEPENDENT METHYLTRANSFERASE YKTD-RELATED"/>
    <property type="match status" value="1"/>
</dbReference>
<reference evidence="3 4" key="1">
    <citation type="submission" date="2018-07" db="EMBL/GenBank/DDBJ databases">
        <title>Comparative genomes isolates from brazilian mangrove.</title>
        <authorList>
            <person name="De Araujo J.E."/>
            <person name="Taketani R.G."/>
            <person name="Silva M.C.P."/>
            <person name="Lourenco M.V."/>
            <person name="Oliveira V.M."/>
            <person name="Andreote F.D."/>
        </authorList>
    </citation>
    <scope>NUCLEOTIDE SEQUENCE [LARGE SCALE GENOMIC DNA]</scope>
    <source>
        <strain evidence="3 4">HEX PRIS-MGV</strain>
    </source>
</reference>
<evidence type="ECO:0000313" key="4">
    <source>
        <dbReference type="Proteomes" id="UP000253562"/>
    </source>
</evidence>
<protein>
    <submittedName>
        <fullName evidence="3">Class I SAM-dependent methyltransferase</fullName>
    </submittedName>
</protein>
<keyword evidence="1 3" id="KW-0489">Methyltransferase</keyword>
<gene>
    <name evidence="3" type="ORF">DTL42_11230</name>
</gene>
<dbReference type="SUPFAM" id="SSF53335">
    <property type="entry name" value="S-adenosyl-L-methionine-dependent methyltransferases"/>
    <property type="match status" value="1"/>
</dbReference>
<dbReference type="InterPro" id="IPR007213">
    <property type="entry name" value="Ppm1/Ppm2/Tcmp"/>
</dbReference>
<dbReference type="AlphaFoldDB" id="A0A368KS72"/>
<dbReference type="Gene3D" id="3.40.50.150">
    <property type="entry name" value="Vaccinia Virus protein VP39"/>
    <property type="match status" value="1"/>
</dbReference>
<dbReference type="Proteomes" id="UP000253562">
    <property type="component" value="Unassembled WGS sequence"/>
</dbReference>
<accession>A0A368KS72</accession>
<organism evidence="3 4">
    <name type="scientific">Bremerella cremea</name>
    <dbReference type="NCBI Taxonomy" id="1031537"/>
    <lineage>
        <taxon>Bacteria</taxon>
        <taxon>Pseudomonadati</taxon>
        <taxon>Planctomycetota</taxon>
        <taxon>Planctomycetia</taxon>
        <taxon>Pirellulales</taxon>
        <taxon>Pirellulaceae</taxon>
        <taxon>Bremerella</taxon>
    </lineage>
</organism>
<sequence>MSFETNLCPAVLFVNSKIPIALNSIQRTLLITLGGRADESQLADSLLQDRFAEQAKQCIDFDFSTLRLSHDGLVALAVRAHTLDTWIREFIASHTRCQVIHLGCGLDSRVFRVDPSSDIPWWEVDFPEVIQLRRALFPERASCRYRETSVLAQGWLDKIDPQREVMVVAEGIFAYLSPGEVKQVLADIVSTFPAGEIVFDAYNRWGISFLNSLPSLRQAGVKLQFALDDPQQLVDRVPGLTLCEEQSGAPREQILRASPWMRWGYRLTQAFPKLRRMGQLLRYRFGDCATARGEFGSMFTK</sequence>
<evidence type="ECO:0000256" key="1">
    <source>
        <dbReference type="ARBA" id="ARBA00022603"/>
    </source>
</evidence>
<evidence type="ECO:0000313" key="3">
    <source>
        <dbReference type="EMBL" id="RCS50664.1"/>
    </source>
</evidence>
<dbReference type="EMBL" id="QPEX01000019">
    <property type="protein sequence ID" value="RCS50664.1"/>
    <property type="molecule type" value="Genomic_DNA"/>
</dbReference>
<comment type="caution">
    <text evidence="3">The sequence shown here is derived from an EMBL/GenBank/DDBJ whole genome shotgun (WGS) entry which is preliminary data.</text>
</comment>
<dbReference type="Pfam" id="PF04072">
    <property type="entry name" value="LCM"/>
    <property type="match status" value="1"/>
</dbReference>
<dbReference type="InterPro" id="IPR029063">
    <property type="entry name" value="SAM-dependent_MTases_sf"/>
</dbReference>
<name>A0A368KS72_9BACT</name>
<dbReference type="GO" id="GO:0032259">
    <property type="term" value="P:methylation"/>
    <property type="evidence" value="ECO:0007669"/>
    <property type="project" value="UniProtKB-KW"/>
</dbReference>
<proteinExistence type="predicted"/>
<dbReference type="InterPro" id="IPR016874">
    <property type="entry name" value="TcmP-like"/>
</dbReference>
<dbReference type="PANTHER" id="PTHR43619:SF2">
    <property type="entry name" value="S-ADENOSYL-L-METHIONINE-DEPENDENT METHYLTRANSFERASES SUPERFAMILY PROTEIN"/>
    <property type="match status" value="1"/>
</dbReference>
<keyword evidence="2 3" id="KW-0808">Transferase</keyword>